<keyword evidence="1" id="KW-0732">Signal</keyword>
<dbReference type="Gene3D" id="2.60.40.10">
    <property type="entry name" value="Immunoglobulins"/>
    <property type="match status" value="8"/>
</dbReference>
<name>A0ABP9JI40_9MICO</name>
<dbReference type="InterPro" id="IPR036116">
    <property type="entry name" value="FN3_sf"/>
</dbReference>
<organism evidence="2 3">
    <name type="scientific">Terrabacter aeriphilus</name>
    <dbReference type="NCBI Taxonomy" id="515662"/>
    <lineage>
        <taxon>Bacteria</taxon>
        <taxon>Bacillati</taxon>
        <taxon>Actinomycetota</taxon>
        <taxon>Actinomycetes</taxon>
        <taxon>Micrococcales</taxon>
        <taxon>Intrasporangiaceae</taxon>
        <taxon>Terrabacter</taxon>
    </lineage>
</organism>
<keyword evidence="3" id="KW-1185">Reference proteome</keyword>
<evidence type="ECO:0008006" key="4">
    <source>
        <dbReference type="Google" id="ProtNLM"/>
    </source>
</evidence>
<proteinExistence type="predicted"/>
<feature type="chain" id="PRO_5046257451" description="Fibronectin type-III domain-containing protein" evidence="1">
    <location>
        <begin position="21"/>
        <end position="1321"/>
    </location>
</feature>
<protein>
    <recommendedName>
        <fullName evidence="4">Fibronectin type-III domain-containing protein</fullName>
    </recommendedName>
</protein>
<comment type="caution">
    <text evidence="2">The sequence shown here is derived from an EMBL/GenBank/DDBJ whole genome shotgun (WGS) entry which is preliminary data.</text>
</comment>
<dbReference type="EMBL" id="BAABIW010000020">
    <property type="protein sequence ID" value="GAA5032893.1"/>
    <property type="molecule type" value="Genomic_DNA"/>
</dbReference>
<evidence type="ECO:0000313" key="2">
    <source>
        <dbReference type="EMBL" id="GAA5032893.1"/>
    </source>
</evidence>
<dbReference type="Gene3D" id="2.60.40.2700">
    <property type="match status" value="3"/>
</dbReference>
<dbReference type="Proteomes" id="UP001500427">
    <property type="component" value="Unassembled WGS sequence"/>
</dbReference>
<evidence type="ECO:0000313" key="3">
    <source>
        <dbReference type="Proteomes" id="UP001500427"/>
    </source>
</evidence>
<sequence>MLAAVIVVGLVPPSAGTAVAAPAATRGLTPSSGAASSATPVLGWQASVGARRYDVELSAVPDFSSILFTRSTTNTRLVPTVMLPDGDVFWRVRTVDAAGIGAWATSALAVRSTLPPTPKGPADGSSLAQPANPPLLSWTAVPGATSYLVDVDVDTDFVGASTYTTKTTSVVVPDARADGRYYWRVRAQLANGRYTAYSVVWGYSIGPLSQVTPSYPEDGAAVEDVVLSWNPVAGAKTYELQVSTDQDFNTLLDNKVNLKGTRYSPPTTYLNDQYYWRVRARNAQGETFDWQQVEQKRLVQRNWLDRPTLLHPADMPSPPTGDDFYFEWEPVQHATRYQLDLGRDPNFSPLSFTTCEMAGTTYTPAHLLDRKNCAPVQGGVYYWRVRAIDGPADVQGIYSEIHSFVYATGQVIQTAPADGASVSVPTLRWQAARDVEKYRVILTSGTGRVVADIKTYALSWTSDKALAATDGPYSWTVQSITADGRESPRYAPRRFELLENAPTTGALEALTPIGAGTATNRFPGLAWQPAEDAAYYRVRIGDKNSEYFYDEATAPILSTKYAYPAATDTSLAILKPGEYRWFVEAFSARNVRLAQGTTMGSFTITELAPVTGRRLAVTGTSLDAGKACTASISAPTTSPILCTDVPTTPVLDWDSVPDASYYMVYVARDRELTNLVYPEPRIPRVTGSRWTPNIYNKPMALPDSQAGQAYYWYIRPCKANGVCGPDPVSTLAAATNAFSKTSPPVSLTSPAAGAAVANQVTFSWQDYLTTNAASTYAATGERSTQTAMSYRIQVSQTRSFATLVDDKVVDQATYTAWDRTYPEGPLYWRVQAIDAAGNGLTWSVGDRPGQAGREFRKLSPAPVLRSPVGNAVTGGLSPFVWTPADFAGSYVLEVYRNDDTNWSPVNRVASVTGRQVAYAHGLPLPASSSAYVWRVARLDADNRPGQWSTTGRFFSTGTVPTQTSPAVGAAMSQSSPYFSWTAVPGGVTYRFERRAPGTTALAENVTTSAQAWAPTAALPMGAWEWRVVAVDANRADLGASAWRPFTAVGTLTLTPSPSVTGVVRVGSRLTAAPGTWTPAPVTLAYQWYRSGVAISGARSATYTLTASDLSQKVRVRVVGSKVGYASVARYSAETATVASGLLTPSPTPKVTGTVRVGSRLTATAGTWGPAPVTLSYQWFRSGVAVRGATTSSYLLGTADLGKTVRVAVTGRRIAFATLTRTSASTAPVAPRALTASPVPRVSGTARVGRTLTASAGTWGPSPVTLSYQWYRAGVAVRGATARTYVLKSADVSRTFTVRVTGRKTGYATTTRASAATRSVTR</sequence>
<dbReference type="SUPFAM" id="SSF49265">
    <property type="entry name" value="Fibronectin type III"/>
    <property type="match status" value="1"/>
</dbReference>
<reference evidence="3" key="1">
    <citation type="journal article" date="2019" name="Int. J. Syst. Evol. Microbiol.">
        <title>The Global Catalogue of Microorganisms (GCM) 10K type strain sequencing project: providing services to taxonomists for standard genome sequencing and annotation.</title>
        <authorList>
            <consortium name="The Broad Institute Genomics Platform"/>
            <consortium name="The Broad Institute Genome Sequencing Center for Infectious Disease"/>
            <person name="Wu L."/>
            <person name="Ma J."/>
        </authorList>
    </citation>
    <scope>NUCLEOTIDE SEQUENCE [LARGE SCALE GENOMIC DNA]</scope>
    <source>
        <strain evidence="3">JCM 17687</strain>
    </source>
</reference>
<gene>
    <name evidence="2" type="ORF">GCM10023258_32300</name>
</gene>
<accession>A0ABP9JI40</accession>
<dbReference type="InterPro" id="IPR013783">
    <property type="entry name" value="Ig-like_fold"/>
</dbReference>
<evidence type="ECO:0000256" key="1">
    <source>
        <dbReference type="SAM" id="SignalP"/>
    </source>
</evidence>
<feature type="signal peptide" evidence="1">
    <location>
        <begin position="1"/>
        <end position="20"/>
    </location>
</feature>